<evidence type="ECO:0000256" key="2">
    <source>
        <dbReference type="ARBA" id="ARBA00022490"/>
    </source>
</evidence>
<evidence type="ECO:0000256" key="4">
    <source>
        <dbReference type="ARBA" id="ARBA00022630"/>
    </source>
</evidence>
<dbReference type="Proteomes" id="UP000594688">
    <property type="component" value="Chromosome"/>
</dbReference>
<evidence type="ECO:0000256" key="6">
    <source>
        <dbReference type="ARBA" id="ARBA00022694"/>
    </source>
</evidence>
<dbReference type="AlphaFoldDB" id="A0A7T0BYB8"/>
<evidence type="ECO:0000313" key="13">
    <source>
        <dbReference type="Proteomes" id="UP000594688"/>
    </source>
</evidence>
<keyword evidence="2 10" id="KW-0963">Cytoplasm</keyword>
<dbReference type="Pfam" id="PF01134">
    <property type="entry name" value="GIDA"/>
    <property type="match status" value="1"/>
</dbReference>
<accession>A0A7T0BYB8</accession>
<evidence type="ECO:0000256" key="1">
    <source>
        <dbReference type="ARBA" id="ARBA00001974"/>
    </source>
</evidence>
<dbReference type="InterPro" id="IPR040131">
    <property type="entry name" value="MnmG_N"/>
</dbReference>
<gene>
    <name evidence="10" type="primary">trmFO</name>
    <name evidence="12" type="ORF">G3M70_15500</name>
</gene>
<protein>
    <recommendedName>
        <fullName evidence="10">Methylenetetrahydrofolate--tRNA-(uracil-5-)-methyltransferase TrmFO</fullName>
        <ecNumber evidence="10">2.1.1.74</ecNumber>
    </recommendedName>
    <alternativeName>
        <fullName evidence="10">Folate-dependent tRNA (uracil-5-)-methyltransferase</fullName>
    </alternativeName>
    <alternativeName>
        <fullName evidence="10">Folate-dependent tRNA(M-5-U54)-methyltransferase</fullName>
    </alternativeName>
</protein>
<dbReference type="GO" id="GO:0030488">
    <property type="term" value="P:tRNA methylation"/>
    <property type="evidence" value="ECO:0007669"/>
    <property type="project" value="TreeGrafter"/>
</dbReference>
<evidence type="ECO:0000259" key="11">
    <source>
        <dbReference type="Pfam" id="PF01134"/>
    </source>
</evidence>
<evidence type="ECO:0000256" key="3">
    <source>
        <dbReference type="ARBA" id="ARBA00022603"/>
    </source>
</evidence>
<dbReference type="HAMAP" id="MF_01037">
    <property type="entry name" value="TrmFO"/>
    <property type="match status" value="1"/>
</dbReference>
<comment type="catalytic activity">
    <reaction evidence="10">
        <text>uridine(54) in tRNA + (6R)-5,10-methylene-5,6,7,8-tetrahydrofolate + NADH + H(+) = 5-methyluridine(54) in tRNA + (6S)-5,6,7,8-tetrahydrofolate + NAD(+)</text>
        <dbReference type="Rhea" id="RHEA:16873"/>
        <dbReference type="Rhea" id="RHEA-COMP:10167"/>
        <dbReference type="Rhea" id="RHEA-COMP:10193"/>
        <dbReference type="ChEBI" id="CHEBI:15378"/>
        <dbReference type="ChEBI" id="CHEBI:15636"/>
        <dbReference type="ChEBI" id="CHEBI:57453"/>
        <dbReference type="ChEBI" id="CHEBI:57540"/>
        <dbReference type="ChEBI" id="CHEBI:57945"/>
        <dbReference type="ChEBI" id="CHEBI:65315"/>
        <dbReference type="ChEBI" id="CHEBI:74447"/>
        <dbReference type="EC" id="2.1.1.74"/>
    </reaction>
</comment>
<proteinExistence type="inferred from homology"/>
<dbReference type="PANTHER" id="PTHR11806:SF2">
    <property type="entry name" value="METHYLENETETRAHYDROFOLATE--TRNA-(URACIL-5-)-METHYLTRANSFERASE TRMFO"/>
    <property type="match status" value="1"/>
</dbReference>
<keyword evidence="3 10" id="KW-0489">Methyltransferase</keyword>
<dbReference type="EC" id="2.1.1.74" evidence="10"/>
<keyword evidence="8 10" id="KW-0521">NADP</keyword>
<comment type="catalytic activity">
    <reaction evidence="10">
        <text>uridine(54) in tRNA + (6R)-5,10-methylene-5,6,7,8-tetrahydrofolate + NADPH + H(+) = 5-methyluridine(54) in tRNA + (6S)-5,6,7,8-tetrahydrofolate + NADP(+)</text>
        <dbReference type="Rhea" id="RHEA:62372"/>
        <dbReference type="Rhea" id="RHEA-COMP:10167"/>
        <dbReference type="Rhea" id="RHEA-COMP:10193"/>
        <dbReference type="ChEBI" id="CHEBI:15378"/>
        <dbReference type="ChEBI" id="CHEBI:15636"/>
        <dbReference type="ChEBI" id="CHEBI:57453"/>
        <dbReference type="ChEBI" id="CHEBI:57783"/>
        <dbReference type="ChEBI" id="CHEBI:58349"/>
        <dbReference type="ChEBI" id="CHEBI:65315"/>
        <dbReference type="ChEBI" id="CHEBI:74447"/>
        <dbReference type="EC" id="2.1.1.74"/>
    </reaction>
</comment>
<evidence type="ECO:0000256" key="7">
    <source>
        <dbReference type="ARBA" id="ARBA00022827"/>
    </source>
</evidence>
<dbReference type="KEGG" id="nli:G3M70_15500"/>
<dbReference type="PANTHER" id="PTHR11806">
    <property type="entry name" value="GLUCOSE INHIBITED DIVISION PROTEIN A"/>
    <property type="match status" value="1"/>
</dbReference>
<keyword evidence="6 10" id="KW-0819">tRNA processing</keyword>
<name>A0A7T0BYB8_9BACT</name>
<comment type="cofactor">
    <cofactor evidence="1 10">
        <name>FAD</name>
        <dbReference type="ChEBI" id="CHEBI:57692"/>
    </cofactor>
</comment>
<dbReference type="GO" id="GO:0047151">
    <property type="term" value="F:tRNA (uracil(54)-C5)-methyltransferase activity, 5,10-methylenetetrahydrofolate-dependent"/>
    <property type="evidence" value="ECO:0007669"/>
    <property type="project" value="UniProtKB-UniRule"/>
</dbReference>
<evidence type="ECO:0000256" key="8">
    <source>
        <dbReference type="ARBA" id="ARBA00022857"/>
    </source>
</evidence>
<sequence>MNSFLTVVGAGLAGSEAAWQAAENGVPVVLYEMRPNQPTPVHKTSQCAELVCSNSLGSLNETSAPYLLKKELRNLNSLVIKAADQHAVPAGAALAVDRDLFSAEITRHLENHPNITFKREEIEKIPDEGPVVIATGPLTSPSLSSEIAKLMGDEYLYFYDALSPIVDANTIDTSKAFFASRYGKGTADYLNCGMTREQYDAFLDALLKAEKVALKEFEKPVYFEGCMPIEELASRGHKTLAFGPMKPVGLNHPVTGERFYAVVQLRKENKEGTAYNIVGFQTKLTYPGQKEIFRMIPGLEKAEFFRYGAIHRNTYVNAPELLDLNFQVKEKPGLYFAGQIVGVEGYVESCAMGAMAGLSGSRQIQGKPFKLPPGDTAIGSLLKHVLEKGKGSFQPMNINFGLFTGKETRIRDKKLRNAAIVERALNAQEDWLENLKS</sequence>
<dbReference type="NCBIfam" id="TIGR00137">
    <property type="entry name" value="gid_trmFO"/>
    <property type="match status" value="1"/>
</dbReference>
<comment type="similarity">
    <text evidence="10">Belongs to the MnmG family. TrmFO subfamily.</text>
</comment>
<dbReference type="InterPro" id="IPR002218">
    <property type="entry name" value="MnmG-rel"/>
</dbReference>
<dbReference type="NCBIfam" id="NF003739">
    <property type="entry name" value="PRK05335.1"/>
    <property type="match status" value="1"/>
</dbReference>
<dbReference type="GO" id="GO:0002098">
    <property type="term" value="P:tRNA wobble uridine modification"/>
    <property type="evidence" value="ECO:0007669"/>
    <property type="project" value="TreeGrafter"/>
</dbReference>
<dbReference type="EMBL" id="CP048685">
    <property type="protein sequence ID" value="QPJ63203.1"/>
    <property type="molecule type" value="Genomic_DNA"/>
</dbReference>
<dbReference type="PRINTS" id="PR00411">
    <property type="entry name" value="PNDRDTASEI"/>
</dbReference>
<feature type="binding site" evidence="10">
    <location>
        <begin position="9"/>
        <end position="14"/>
    </location>
    <ligand>
        <name>FAD</name>
        <dbReference type="ChEBI" id="CHEBI:57692"/>
    </ligand>
</feature>
<dbReference type="InterPro" id="IPR004417">
    <property type="entry name" value="TrmFO"/>
</dbReference>
<comment type="function">
    <text evidence="10">Catalyzes the folate-dependent formation of 5-methyl-uridine at position 54 (M-5-U54) in all tRNAs.</text>
</comment>
<evidence type="ECO:0000256" key="10">
    <source>
        <dbReference type="HAMAP-Rule" id="MF_01037"/>
    </source>
</evidence>
<feature type="domain" description="MnmG N-terminal" evidence="11">
    <location>
        <begin position="6"/>
        <end position="367"/>
    </location>
</feature>
<evidence type="ECO:0000256" key="9">
    <source>
        <dbReference type="ARBA" id="ARBA00023027"/>
    </source>
</evidence>
<keyword evidence="4 10" id="KW-0285">Flavoprotein</keyword>
<dbReference type="SUPFAM" id="SSF51905">
    <property type="entry name" value="FAD/NAD(P)-binding domain"/>
    <property type="match status" value="1"/>
</dbReference>
<keyword evidence="9 10" id="KW-0520">NAD</keyword>
<dbReference type="Gene3D" id="3.50.50.60">
    <property type="entry name" value="FAD/NAD(P)-binding domain"/>
    <property type="match status" value="2"/>
</dbReference>
<keyword evidence="7 10" id="KW-0274">FAD</keyword>
<organism evidence="12 13">
    <name type="scientific">Candidatus Nitronauta litoralis</name>
    <dbReference type="NCBI Taxonomy" id="2705533"/>
    <lineage>
        <taxon>Bacteria</taxon>
        <taxon>Pseudomonadati</taxon>
        <taxon>Nitrospinota/Tectimicrobiota group</taxon>
        <taxon>Nitrospinota</taxon>
        <taxon>Nitrospinia</taxon>
        <taxon>Nitrospinales</taxon>
        <taxon>Nitrospinaceae</taxon>
        <taxon>Candidatus Nitronauta</taxon>
    </lineage>
</organism>
<dbReference type="GO" id="GO:0050660">
    <property type="term" value="F:flavin adenine dinucleotide binding"/>
    <property type="evidence" value="ECO:0007669"/>
    <property type="project" value="UniProtKB-UniRule"/>
</dbReference>
<dbReference type="GO" id="GO:0005829">
    <property type="term" value="C:cytosol"/>
    <property type="evidence" value="ECO:0007669"/>
    <property type="project" value="TreeGrafter"/>
</dbReference>
<dbReference type="InterPro" id="IPR036188">
    <property type="entry name" value="FAD/NAD-bd_sf"/>
</dbReference>
<comment type="subcellular location">
    <subcellularLocation>
        <location evidence="10">Cytoplasm</location>
    </subcellularLocation>
</comment>
<evidence type="ECO:0000313" key="12">
    <source>
        <dbReference type="EMBL" id="QPJ63203.1"/>
    </source>
</evidence>
<reference evidence="12 13" key="1">
    <citation type="submission" date="2020-02" db="EMBL/GenBank/DDBJ databases">
        <title>Genomic and physiological characterization of two novel Nitrospinaceae genera.</title>
        <authorList>
            <person name="Mueller A.J."/>
            <person name="Jung M.-Y."/>
            <person name="Strachan C.R."/>
            <person name="Herbold C.W."/>
            <person name="Kirkegaard R.H."/>
            <person name="Daims H."/>
        </authorList>
    </citation>
    <scope>NUCLEOTIDE SEQUENCE [LARGE SCALE GENOMIC DNA]</scope>
    <source>
        <strain evidence="12">EB</strain>
    </source>
</reference>
<evidence type="ECO:0000256" key="5">
    <source>
        <dbReference type="ARBA" id="ARBA00022679"/>
    </source>
</evidence>
<keyword evidence="5 10" id="KW-0808">Transferase</keyword>